<keyword evidence="4" id="KW-0274">FAD</keyword>
<dbReference type="InterPro" id="IPR016156">
    <property type="entry name" value="FAD/NAD-linked_Rdtase_dimer_sf"/>
</dbReference>
<evidence type="ECO:0000313" key="8">
    <source>
        <dbReference type="EMBL" id="RHZ53266.1"/>
    </source>
</evidence>
<dbReference type="Pfam" id="PF02852">
    <property type="entry name" value="Pyr_redox_dim"/>
    <property type="match status" value="1"/>
</dbReference>
<name>A0A397GV10_ASPTH</name>
<evidence type="ECO:0000256" key="3">
    <source>
        <dbReference type="ARBA" id="ARBA00022630"/>
    </source>
</evidence>
<dbReference type="SMART" id="SM00450">
    <property type="entry name" value="RHOD"/>
    <property type="match status" value="1"/>
</dbReference>
<evidence type="ECO:0000256" key="4">
    <source>
        <dbReference type="ARBA" id="ARBA00022827"/>
    </source>
</evidence>
<protein>
    <recommendedName>
        <fullName evidence="7">Rhodanese domain-containing protein</fullName>
    </recommendedName>
</protein>
<dbReference type="InterPro" id="IPR036873">
    <property type="entry name" value="Rhodanese-like_dom_sf"/>
</dbReference>
<dbReference type="PRINTS" id="PR00411">
    <property type="entry name" value="PNDRDTASEI"/>
</dbReference>
<feature type="domain" description="Rhodanese" evidence="7">
    <location>
        <begin position="514"/>
        <end position="601"/>
    </location>
</feature>
<dbReference type="OrthoDB" id="361797at2759"/>
<keyword evidence="5" id="KW-0560">Oxidoreductase</keyword>
<dbReference type="Pfam" id="PF07992">
    <property type="entry name" value="Pyr_redox_2"/>
    <property type="match status" value="1"/>
</dbReference>
<dbReference type="GO" id="GO:0016491">
    <property type="term" value="F:oxidoreductase activity"/>
    <property type="evidence" value="ECO:0007669"/>
    <property type="project" value="UniProtKB-KW"/>
</dbReference>
<proteinExistence type="inferred from homology"/>
<keyword evidence="3" id="KW-0285">Flavoprotein</keyword>
<sequence length="814" mass="90707">MIHESDVPTSCHLRSSFDCQFTVDIAAFSLHQDRRNVEHQMHLPYAREAAQLKLVIIGGARGGMSAAVRARRLNENASIIVIERASYISYTNSFVPFSLGSVIERDTLIALQTPAGLSARFNLDVRVCTELVSISREHHSITVRCRKNDTTYDLPYDKMILAQGADPAIPPIAGISKANVFALQTLADLQTIRSFVVRNDCREVVVLGGAFAGLKAVESLYSFGLRVSVAEAGDRLCPEFDPDFANIVQKELTKKGVQIHLGSECRMIAEADASDLCYVELCDGSSLSADLVVVATEPEPRVWHARNAGLEVRKGIAVNAFMQTSDPDIYAVGSVAEVMNSISHVPQVSSMSGPSNRQGHLAADHIFNRATAYPGTCGTHVYHVFHLTGAITGLSVSDLQRIGYDPQSVTIHQPDHAGYFPSSQQLTLRVAFAPASGVLLGAQIVGHSGVDSRMDVLATAMQAGMTVFDLEHLELSRMPQYGSVKDPVNLAGSVGSNLLRGDLHTVLPQDLKGHLHEWQIIDVRSAEHFAQGHLPLARNIPIDSLRSRLDEIEKERPVLVYSRVGYHGYLVYRILVQSGYRAANLDGGLKLFTDGGYQPEVHPTLGLHHGSGKEIKTWVPDALHFRRAIQNTRVRDMEIEIPLPQHPNDPDKPDFSIVQRAWWEAIIKAYEHTDTCPMRMPLEMRIMGGSNVLMAPQRGNHLGTCSIEVLTLQSVTPYWDTFAQEVLDKWMELREWNGQRLNIRPHWAKEWQQFKVDGRPFREYLKTECYGDAIRQFNSVLAKIGQKQGWQRQDLKRMFSNDLFDELVFEDIDL</sequence>
<dbReference type="STRING" id="41047.A0A397GV10"/>
<evidence type="ECO:0000256" key="5">
    <source>
        <dbReference type="ARBA" id="ARBA00023002"/>
    </source>
</evidence>
<evidence type="ECO:0000256" key="6">
    <source>
        <dbReference type="ARBA" id="ARBA00023284"/>
    </source>
</evidence>
<accession>A0A397GV10</accession>
<dbReference type="PRINTS" id="PR00368">
    <property type="entry name" value="FADPNR"/>
</dbReference>
<evidence type="ECO:0000256" key="1">
    <source>
        <dbReference type="ARBA" id="ARBA00001974"/>
    </source>
</evidence>
<dbReference type="SUPFAM" id="SSF52821">
    <property type="entry name" value="Rhodanese/Cell cycle control phosphatase"/>
    <property type="match status" value="1"/>
</dbReference>
<evidence type="ECO:0000313" key="9">
    <source>
        <dbReference type="Proteomes" id="UP000215305"/>
    </source>
</evidence>
<dbReference type="AlphaFoldDB" id="A0A397GV10"/>
<gene>
    <name evidence="8" type="ORF">CDV56_106804</name>
</gene>
<dbReference type="VEuPathDB" id="FungiDB:CDV56_106804"/>
<evidence type="ECO:0000256" key="2">
    <source>
        <dbReference type="ARBA" id="ARBA00009130"/>
    </source>
</evidence>
<dbReference type="InterPro" id="IPR001763">
    <property type="entry name" value="Rhodanese-like_dom"/>
</dbReference>
<dbReference type="EMBL" id="NKHU02000125">
    <property type="protein sequence ID" value="RHZ53266.1"/>
    <property type="molecule type" value="Genomic_DNA"/>
</dbReference>
<reference evidence="8" key="1">
    <citation type="submission" date="2018-08" db="EMBL/GenBank/DDBJ databases">
        <title>Draft genome sequence of azole-resistant Aspergillus thermomutatus (Neosartorya pseudofischeri) strain HMR AF 39, isolated from a human nasal aspirate.</title>
        <authorList>
            <person name="Parent-Michaud M."/>
            <person name="Dufresne P.J."/>
            <person name="Fournier E."/>
            <person name="Martineau C."/>
            <person name="Moreira S."/>
            <person name="Perkins V."/>
            <person name="De Repentigny L."/>
            <person name="Dufresne S.F."/>
        </authorList>
    </citation>
    <scope>NUCLEOTIDE SEQUENCE [LARGE SCALE GENOMIC DNA]</scope>
    <source>
        <strain evidence="8">HMR AF 39</strain>
    </source>
</reference>
<dbReference type="PANTHER" id="PTHR43429:SF1">
    <property type="entry name" value="NAD(P)H SULFUR OXIDOREDUCTASE (COA-DEPENDENT)"/>
    <property type="match status" value="1"/>
</dbReference>
<comment type="cofactor">
    <cofactor evidence="1">
        <name>FAD</name>
        <dbReference type="ChEBI" id="CHEBI:57692"/>
    </cofactor>
</comment>
<dbReference type="InterPro" id="IPR036188">
    <property type="entry name" value="FAD/NAD-bd_sf"/>
</dbReference>
<dbReference type="SUPFAM" id="SSF55424">
    <property type="entry name" value="FAD/NAD-linked reductases, dimerisation (C-terminal) domain"/>
    <property type="match status" value="1"/>
</dbReference>
<dbReference type="InterPro" id="IPR050260">
    <property type="entry name" value="FAD-bd_OxRdtase"/>
</dbReference>
<dbReference type="SUPFAM" id="SSF51905">
    <property type="entry name" value="FAD/NAD(P)-binding domain"/>
    <property type="match status" value="1"/>
</dbReference>
<organism evidence="8 9">
    <name type="scientific">Aspergillus thermomutatus</name>
    <name type="common">Neosartorya pseudofischeri</name>
    <dbReference type="NCBI Taxonomy" id="41047"/>
    <lineage>
        <taxon>Eukaryota</taxon>
        <taxon>Fungi</taxon>
        <taxon>Dikarya</taxon>
        <taxon>Ascomycota</taxon>
        <taxon>Pezizomycotina</taxon>
        <taxon>Eurotiomycetes</taxon>
        <taxon>Eurotiomycetidae</taxon>
        <taxon>Eurotiales</taxon>
        <taxon>Aspergillaceae</taxon>
        <taxon>Aspergillus</taxon>
        <taxon>Aspergillus subgen. Fumigati</taxon>
    </lineage>
</organism>
<dbReference type="GeneID" id="38128778"/>
<keyword evidence="9" id="KW-1185">Reference proteome</keyword>
<comment type="similarity">
    <text evidence="2">Belongs to the class-III pyridine nucleotide-disulfide oxidoreductase family.</text>
</comment>
<evidence type="ECO:0000259" key="7">
    <source>
        <dbReference type="PROSITE" id="PS50206"/>
    </source>
</evidence>
<dbReference type="Gene3D" id="3.50.50.60">
    <property type="entry name" value="FAD/NAD(P)-binding domain"/>
    <property type="match status" value="2"/>
</dbReference>
<dbReference type="InterPro" id="IPR004099">
    <property type="entry name" value="Pyr_nucl-diS_OxRdtase_dimer"/>
</dbReference>
<dbReference type="PROSITE" id="PS50206">
    <property type="entry name" value="RHODANESE_3"/>
    <property type="match status" value="1"/>
</dbReference>
<dbReference type="RefSeq" id="XP_026613576.1">
    <property type="nucleotide sequence ID" value="XM_026760423.1"/>
</dbReference>
<dbReference type="Proteomes" id="UP000215305">
    <property type="component" value="Unassembled WGS sequence"/>
</dbReference>
<dbReference type="InterPro" id="IPR023753">
    <property type="entry name" value="FAD/NAD-binding_dom"/>
</dbReference>
<dbReference type="Pfam" id="PF00581">
    <property type="entry name" value="Rhodanese"/>
    <property type="match status" value="1"/>
</dbReference>
<keyword evidence="6" id="KW-0676">Redox-active center</keyword>
<dbReference type="Gene3D" id="3.40.250.10">
    <property type="entry name" value="Rhodanese-like domain"/>
    <property type="match status" value="1"/>
</dbReference>
<dbReference type="PANTHER" id="PTHR43429">
    <property type="entry name" value="PYRIDINE NUCLEOTIDE-DISULFIDE OXIDOREDUCTASE DOMAIN-CONTAINING"/>
    <property type="match status" value="1"/>
</dbReference>
<comment type="caution">
    <text evidence="8">The sequence shown here is derived from an EMBL/GenBank/DDBJ whole genome shotgun (WGS) entry which is preliminary data.</text>
</comment>